<dbReference type="STRING" id="264251.FB00_03540"/>
<name>A0A0H2KSH1_9MICO</name>
<protein>
    <submittedName>
        <fullName evidence="2">Uncharacterized protein</fullName>
    </submittedName>
</protein>
<dbReference type="EMBL" id="JNBQ01000002">
    <property type="protein sequence ID" value="KLN36083.1"/>
    <property type="molecule type" value="Genomic_DNA"/>
</dbReference>
<dbReference type="AlphaFoldDB" id="A0A0H2KSH1"/>
<evidence type="ECO:0000313" key="3">
    <source>
        <dbReference type="Proteomes" id="UP000035265"/>
    </source>
</evidence>
<dbReference type="Proteomes" id="UP000035265">
    <property type="component" value="Unassembled WGS sequence"/>
</dbReference>
<comment type="caution">
    <text evidence="2">The sequence shown here is derived from an EMBL/GenBank/DDBJ whole genome shotgun (WGS) entry which is preliminary data.</text>
</comment>
<feature type="compositionally biased region" description="Basic and acidic residues" evidence="1">
    <location>
        <begin position="25"/>
        <end position="39"/>
    </location>
</feature>
<evidence type="ECO:0000313" key="2">
    <source>
        <dbReference type="EMBL" id="KLN36083.1"/>
    </source>
</evidence>
<accession>A0A0H2KSH1</accession>
<proteinExistence type="predicted"/>
<gene>
    <name evidence="2" type="ORF">FB00_03540</name>
</gene>
<keyword evidence="3" id="KW-1185">Reference proteome</keyword>
<feature type="compositionally biased region" description="Low complexity" evidence="1">
    <location>
        <begin position="67"/>
        <end position="84"/>
    </location>
</feature>
<organism evidence="2 3">
    <name type="scientific">Cellulosimicrobium funkei</name>
    <dbReference type="NCBI Taxonomy" id="264251"/>
    <lineage>
        <taxon>Bacteria</taxon>
        <taxon>Bacillati</taxon>
        <taxon>Actinomycetota</taxon>
        <taxon>Actinomycetes</taxon>
        <taxon>Micrococcales</taxon>
        <taxon>Promicromonosporaceae</taxon>
        <taxon>Cellulosimicrobium</taxon>
    </lineage>
</organism>
<evidence type="ECO:0000256" key="1">
    <source>
        <dbReference type="SAM" id="MobiDB-lite"/>
    </source>
</evidence>
<sequence length="84" mass="9366">MRRSPGPTRARHVDRDARPGQARECAPHGRPEGWRERCTSRTSSPRTPPRREPTSGTRGPRARPPRGSRSSPGSTASSPRWTTR</sequence>
<reference evidence="2 3" key="1">
    <citation type="submission" date="2014-05" db="EMBL/GenBank/DDBJ databases">
        <title>Cellulosimicrobium funkei U11 genome.</title>
        <authorList>
            <person name="Hu C."/>
            <person name="Gong Y."/>
            <person name="Wan W."/>
            <person name="Jiang M."/>
        </authorList>
    </citation>
    <scope>NUCLEOTIDE SEQUENCE [LARGE SCALE GENOMIC DNA]</scope>
    <source>
        <strain evidence="2 3">U11</strain>
    </source>
</reference>
<feature type="region of interest" description="Disordered" evidence="1">
    <location>
        <begin position="1"/>
        <end position="84"/>
    </location>
</feature>